<keyword evidence="2" id="KW-0812">Transmembrane</keyword>
<feature type="compositionally biased region" description="Polar residues" evidence="1">
    <location>
        <begin position="92"/>
        <end position="115"/>
    </location>
</feature>
<proteinExistence type="predicted"/>
<feature type="transmembrane region" description="Helical" evidence="2">
    <location>
        <begin position="17"/>
        <end position="40"/>
    </location>
</feature>
<protein>
    <submittedName>
        <fullName evidence="3">Uncharacterized protein</fullName>
    </submittedName>
</protein>
<feature type="region of interest" description="Disordered" evidence="1">
    <location>
        <begin position="205"/>
        <end position="242"/>
    </location>
</feature>
<keyword evidence="4" id="KW-1185">Reference proteome</keyword>
<reference evidence="3 4" key="1">
    <citation type="journal article" date="2014" name="Genome Biol. Evol.">
        <title>The secreted proteins of Achlya hypogyna and Thraustotheca clavata identify the ancestral oomycete secretome and reveal gene acquisitions by horizontal gene transfer.</title>
        <authorList>
            <person name="Misner I."/>
            <person name="Blouin N."/>
            <person name="Leonard G."/>
            <person name="Richards T.A."/>
            <person name="Lane C.E."/>
        </authorList>
    </citation>
    <scope>NUCLEOTIDE SEQUENCE [LARGE SCALE GENOMIC DNA]</scope>
    <source>
        <strain evidence="3 4">ATCC 48635</strain>
    </source>
</reference>
<organism evidence="3 4">
    <name type="scientific">Achlya hypogyna</name>
    <name type="common">Oomycete</name>
    <name type="synonym">Protoachlya hypogyna</name>
    <dbReference type="NCBI Taxonomy" id="1202772"/>
    <lineage>
        <taxon>Eukaryota</taxon>
        <taxon>Sar</taxon>
        <taxon>Stramenopiles</taxon>
        <taxon>Oomycota</taxon>
        <taxon>Saprolegniomycetes</taxon>
        <taxon>Saprolegniales</taxon>
        <taxon>Achlyaceae</taxon>
        <taxon>Achlya</taxon>
    </lineage>
</organism>
<evidence type="ECO:0000313" key="3">
    <source>
        <dbReference type="EMBL" id="OQS01563.1"/>
    </source>
</evidence>
<evidence type="ECO:0000256" key="1">
    <source>
        <dbReference type="SAM" id="MobiDB-lite"/>
    </source>
</evidence>
<accession>A0A1V9ZU74</accession>
<keyword evidence="2" id="KW-1133">Transmembrane helix</keyword>
<dbReference type="Proteomes" id="UP000243579">
    <property type="component" value="Unassembled WGS sequence"/>
</dbReference>
<evidence type="ECO:0000256" key="2">
    <source>
        <dbReference type="SAM" id="Phobius"/>
    </source>
</evidence>
<dbReference type="AlphaFoldDB" id="A0A1V9ZU74"/>
<evidence type="ECO:0000313" key="4">
    <source>
        <dbReference type="Proteomes" id="UP000243579"/>
    </source>
</evidence>
<dbReference type="STRING" id="1202772.A0A1V9ZU74"/>
<comment type="caution">
    <text evidence="3">The sequence shown here is derived from an EMBL/GenBank/DDBJ whole genome shotgun (WGS) entry which is preliminary data.</text>
</comment>
<gene>
    <name evidence="3" type="ORF">ACHHYP_00592</name>
</gene>
<dbReference type="EMBL" id="JNBR01000005">
    <property type="protein sequence ID" value="OQS01563.1"/>
    <property type="molecule type" value="Genomic_DNA"/>
</dbReference>
<keyword evidence="2" id="KW-0472">Membrane</keyword>
<feature type="region of interest" description="Disordered" evidence="1">
    <location>
        <begin position="73"/>
        <end position="180"/>
    </location>
</feature>
<dbReference type="OrthoDB" id="78748at2759"/>
<name>A0A1V9ZU74_ACHHY</name>
<sequence length="242" mass="27489">MAGGETIFKGLLGLEDWIWWIIIGGTAFLLLIIAVCFCVCMRRARAKGRREAEEAMQEQRDAEARDRMLEEAQVQRRQREEAQRAQEEQFQHKLSMSSSSTWQQPNPYNATTYGRTSEPGLYRPPSAGPQGFVLNGHEADHTPYTNLQSPAHTQQQPYRAGNRRDDSYASSAGRPMNDSTMSADIIDYSIQGTYLSPRSKAALYNDLDHRRSPHGRKSDTSDFELDVDHPAERVPSHRSIEF</sequence>
<feature type="compositionally biased region" description="Basic and acidic residues" evidence="1">
    <location>
        <begin position="73"/>
        <end position="91"/>
    </location>
</feature>
<feature type="compositionally biased region" description="Polar residues" evidence="1">
    <location>
        <begin position="143"/>
        <end position="157"/>
    </location>
</feature>
<feature type="compositionally biased region" description="Basic and acidic residues" evidence="1">
    <location>
        <begin position="206"/>
        <end position="242"/>
    </location>
</feature>